<feature type="chain" id="PRO_5009133668" evidence="1">
    <location>
        <begin position="19"/>
        <end position="185"/>
    </location>
</feature>
<name>A0A1E3P413_WICAA</name>
<feature type="signal peptide" evidence="1">
    <location>
        <begin position="1"/>
        <end position="18"/>
    </location>
</feature>
<sequence length="185" mass="19663">MNPQIWLLALLVPSVVNAISDSFTLELSTKENGLKNLQIMETDEDIFIGQSSDYFQVLNGTIQDDGSLKLGNNSFIGISKNLFTVTNDTTEYAQPFSIDKKGKLNLYGSKKFKAIPSGGTGSARWTLGSAQATSNLKEGVYEVEIKCVNSKGKSANKFSIPGSGASGHLDPISGLIAAGIVIGIL</sequence>
<evidence type="ECO:0000313" key="2">
    <source>
        <dbReference type="EMBL" id="ODQ60038.1"/>
    </source>
</evidence>
<keyword evidence="1" id="KW-0732">Signal</keyword>
<dbReference type="GeneID" id="30202014"/>
<dbReference type="EMBL" id="KV454210">
    <property type="protein sequence ID" value="ODQ60038.1"/>
    <property type="molecule type" value="Genomic_DNA"/>
</dbReference>
<dbReference type="AlphaFoldDB" id="A0A1E3P413"/>
<evidence type="ECO:0000313" key="3">
    <source>
        <dbReference type="Proteomes" id="UP000094112"/>
    </source>
</evidence>
<evidence type="ECO:0000256" key="1">
    <source>
        <dbReference type="SAM" id="SignalP"/>
    </source>
</evidence>
<reference evidence="2 3" key="1">
    <citation type="journal article" date="2016" name="Proc. Natl. Acad. Sci. U.S.A.">
        <title>Comparative genomics of biotechnologically important yeasts.</title>
        <authorList>
            <person name="Riley R."/>
            <person name="Haridas S."/>
            <person name="Wolfe K.H."/>
            <person name="Lopes M.R."/>
            <person name="Hittinger C.T."/>
            <person name="Goeker M."/>
            <person name="Salamov A.A."/>
            <person name="Wisecaver J.H."/>
            <person name="Long T.M."/>
            <person name="Calvey C.H."/>
            <person name="Aerts A.L."/>
            <person name="Barry K.W."/>
            <person name="Choi C."/>
            <person name="Clum A."/>
            <person name="Coughlan A.Y."/>
            <person name="Deshpande S."/>
            <person name="Douglass A.P."/>
            <person name="Hanson S.J."/>
            <person name="Klenk H.-P."/>
            <person name="LaButti K.M."/>
            <person name="Lapidus A."/>
            <person name="Lindquist E.A."/>
            <person name="Lipzen A.M."/>
            <person name="Meier-Kolthoff J.P."/>
            <person name="Ohm R.A."/>
            <person name="Otillar R.P."/>
            <person name="Pangilinan J.L."/>
            <person name="Peng Y."/>
            <person name="Rokas A."/>
            <person name="Rosa C.A."/>
            <person name="Scheuner C."/>
            <person name="Sibirny A.A."/>
            <person name="Slot J.C."/>
            <person name="Stielow J.B."/>
            <person name="Sun H."/>
            <person name="Kurtzman C.P."/>
            <person name="Blackwell M."/>
            <person name="Grigoriev I.V."/>
            <person name="Jeffries T.W."/>
        </authorList>
    </citation>
    <scope>NUCLEOTIDE SEQUENCE [LARGE SCALE GENOMIC DNA]</scope>
    <source>
        <strain evidence="3">ATCC 58044 / CBS 1984 / NCYC 433 / NRRL Y-366-8</strain>
    </source>
</reference>
<accession>A0A1E3P413</accession>
<proteinExistence type="predicted"/>
<dbReference type="Proteomes" id="UP000094112">
    <property type="component" value="Unassembled WGS sequence"/>
</dbReference>
<gene>
    <name evidence="2" type="ORF">WICANDRAFT_78660</name>
</gene>
<protein>
    <submittedName>
        <fullName evidence="2">Uncharacterized protein</fullName>
    </submittedName>
</protein>
<dbReference type="OrthoDB" id="4093852at2759"/>
<dbReference type="RefSeq" id="XP_019039245.1">
    <property type="nucleotide sequence ID" value="XM_019184768.1"/>
</dbReference>
<keyword evidence="3" id="KW-1185">Reference proteome</keyword>
<organism evidence="2 3">
    <name type="scientific">Wickerhamomyces anomalus (strain ATCC 58044 / CBS 1984 / NCYC 433 / NRRL Y-366-8)</name>
    <name type="common">Yeast</name>
    <name type="synonym">Hansenula anomala</name>
    <dbReference type="NCBI Taxonomy" id="683960"/>
    <lineage>
        <taxon>Eukaryota</taxon>
        <taxon>Fungi</taxon>
        <taxon>Dikarya</taxon>
        <taxon>Ascomycota</taxon>
        <taxon>Saccharomycotina</taxon>
        <taxon>Saccharomycetes</taxon>
        <taxon>Phaffomycetales</taxon>
        <taxon>Wickerhamomycetaceae</taxon>
        <taxon>Wickerhamomyces</taxon>
    </lineage>
</organism>